<dbReference type="EMBL" id="JNBR01001622">
    <property type="protein sequence ID" value="OQR85695.1"/>
    <property type="molecule type" value="Genomic_DNA"/>
</dbReference>
<dbReference type="PANTHER" id="PTHR44329:SF214">
    <property type="entry name" value="PROTEIN KINASE DOMAIN-CONTAINING PROTEIN"/>
    <property type="match status" value="1"/>
</dbReference>
<evidence type="ECO:0000313" key="3">
    <source>
        <dbReference type="Proteomes" id="UP000243579"/>
    </source>
</evidence>
<dbReference type="OrthoDB" id="77576at2759"/>
<evidence type="ECO:0000313" key="2">
    <source>
        <dbReference type="EMBL" id="OQR85695.1"/>
    </source>
</evidence>
<dbReference type="InterPro" id="IPR000719">
    <property type="entry name" value="Prot_kinase_dom"/>
</dbReference>
<proteinExistence type="predicted"/>
<keyword evidence="2" id="KW-0808">Transferase</keyword>
<feature type="domain" description="Protein kinase" evidence="1">
    <location>
        <begin position="1"/>
        <end position="152"/>
    </location>
</feature>
<reference evidence="2 3" key="1">
    <citation type="journal article" date="2014" name="Genome Biol. Evol.">
        <title>The secreted proteins of Achlya hypogyna and Thraustotheca clavata identify the ancestral oomycete secretome and reveal gene acquisitions by horizontal gene transfer.</title>
        <authorList>
            <person name="Misner I."/>
            <person name="Blouin N."/>
            <person name="Leonard G."/>
            <person name="Richards T.A."/>
            <person name="Lane C.E."/>
        </authorList>
    </citation>
    <scope>NUCLEOTIDE SEQUENCE [LARGE SCALE GENOMIC DNA]</scope>
    <source>
        <strain evidence="2 3">ATCC 48635</strain>
    </source>
</reference>
<gene>
    <name evidence="2" type="ORF">ACHHYP_11531</name>
</gene>
<keyword evidence="3" id="KW-1185">Reference proteome</keyword>
<protein>
    <submittedName>
        <fullName evidence="2">Protein kinase</fullName>
    </submittedName>
</protein>
<dbReference type="Gene3D" id="1.10.510.10">
    <property type="entry name" value="Transferase(Phosphotransferase) domain 1"/>
    <property type="match status" value="1"/>
</dbReference>
<dbReference type="AlphaFoldDB" id="A0A1V9YIZ8"/>
<dbReference type="InterPro" id="IPR011009">
    <property type="entry name" value="Kinase-like_dom_sf"/>
</dbReference>
<name>A0A1V9YIZ8_ACHHY</name>
<organism evidence="2 3">
    <name type="scientific">Achlya hypogyna</name>
    <name type="common">Oomycete</name>
    <name type="synonym">Protoachlya hypogyna</name>
    <dbReference type="NCBI Taxonomy" id="1202772"/>
    <lineage>
        <taxon>Eukaryota</taxon>
        <taxon>Sar</taxon>
        <taxon>Stramenopiles</taxon>
        <taxon>Oomycota</taxon>
        <taxon>Saprolegniomycetes</taxon>
        <taxon>Saprolegniales</taxon>
        <taxon>Achlyaceae</taxon>
        <taxon>Achlya</taxon>
    </lineage>
</organism>
<dbReference type="SMART" id="SM00220">
    <property type="entry name" value="S_TKc"/>
    <property type="match status" value="1"/>
</dbReference>
<dbReference type="PROSITE" id="PS50011">
    <property type="entry name" value="PROTEIN_KINASE_DOM"/>
    <property type="match status" value="1"/>
</dbReference>
<dbReference type="Proteomes" id="UP000243579">
    <property type="component" value="Unassembled WGS sequence"/>
</dbReference>
<keyword evidence="2" id="KW-0418">Kinase</keyword>
<evidence type="ECO:0000259" key="1">
    <source>
        <dbReference type="PROSITE" id="PS50011"/>
    </source>
</evidence>
<dbReference type="GO" id="GO:0005524">
    <property type="term" value="F:ATP binding"/>
    <property type="evidence" value="ECO:0007669"/>
    <property type="project" value="InterPro"/>
</dbReference>
<feature type="non-terminal residue" evidence="2">
    <location>
        <position position="1"/>
    </location>
</feature>
<dbReference type="PROSITE" id="PS00108">
    <property type="entry name" value="PROTEIN_KINASE_ST"/>
    <property type="match status" value="1"/>
</dbReference>
<dbReference type="STRING" id="1202772.A0A1V9YIZ8"/>
<sequence>IANALADLHHNGLLHRDLKSHNVLLSSTNYIKVADLGLARTYASQMTLGTGTLLWTAPEVLTRDSSYDYAADIYSFGVILTELSTLKVPFEGMSLSQWAIMDEVRKGTLRPEIGDNCPLWLRQLATDCMAQDPAQRPSAQKIVTLLDRQRRVEDTPSTPVPAKAATAATANAAAALSNGSNGSSTSNKSFSALSTTSLVSTAMVCPLCQNSHSIEAETCPDCGSPTPTPAMKLKGLLQRVAVAKKRGIDITTTLPCFVCNEPYPIMATVCEECEFDELPDDAEKLRLLVKIVERAAKAPMAG</sequence>
<dbReference type="PANTHER" id="PTHR44329">
    <property type="entry name" value="SERINE/THREONINE-PROTEIN KINASE TNNI3K-RELATED"/>
    <property type="match status" value="1"/>
</dbReference>
<dbReference type="Pfam" id="PF00069">
    <property type="entry name" value="Pkinase"/>
    <property type="match status" value="1"/>
</dbReference>
<dbReference type="InterPro" id="IPR008271">
    <property type="entry name" value="Ser/Thr_kinase_AS"/>
</dbReference>
<comment type="caution">
    <text evidence="2">The sequence shown here is derived from an EMBL/GenBank/DDBJ whole genome shotgun (WGS) entry which is preliminary data.</text>
</comment>
<accession>A0A1V9YIZ8</accession>
<dbReference type="SUPFAM" id="SSF56112">
    <property type="entry name" value="Protein kinase-like (PK-like)"/>
    <property type="match status" value="1"/>
</dbReference>
<dbReference type="GO" id="GO:0004674">
    <property type="term" value="F:protein serine/threonine kinase activity"/>
    <property type="evidence" value="ECO:0007669"/>
    <property type="project" value="TreeGrafter"/>
</dbReference>
<dbReference type="InterPro" id="IPR051681">
    <property type="entry name" value="Ser/Thr_Kinases-Pseudokinases"/>
</dbReference>